<keyword evidence="3" id="KW-1185">Reference proteome</keyword>
<protein>
    <submittedName>
        <fullName evidence="2">N-acetylglucosaminyl transferase component Gpi1</fullName>
    </submittedName>
</protein>
<dbReference type="GO" id="GO:0006506">
    <property type="term" value="P:GPI anchor biosynthetic process"/>
    <property type="evidence" value="ECO:0007669"/>
    <property type="project" value="InterPro"/>
</dbReference>
<dbReference type="PANTHER" id="PTHR21329">
    <property type="entry name" value="PHOSPHATIDYLINOSITOL N-ACETYLGLUCOSAMINYLTRANSFERASE SUBUNIT Q-RELATED"/>
    <property type="match status" value="1"/>
</dbReference>
<reference evidence="2" key="1">
    <citation type="submission" date="2019-12" db="EMBL/GenBank/DDBJ databases">
        <title>Genome sequence of Babesia ovis.</title>
        <authorList>
            <person name="Yamagishi J."/>
            <person name="Sevinc F."/>
            <person name="Xuan X."/>
        </authorList>
    </citation>
    <scope>NUCLEOTIDE SEQUENCE</scope>
    <source>
        <strain evidence="2">Selcuk</strain>
    </source>
</reference>
<evidence type="ECO:0000313" key="3">
    <source>
        <dbReference type="Proteomes" id="UP001057455"/>
    </source>
</evidence>
<evidence type="ECO:0000313" key="2">
    <source>
        <dbReference type="EMBL" id="GFE53552.1"/>
    </source>
</evidence>
<evidence type="ECO:0000256" key="1">
    <source>
        <dbReference type="SAM" id="Phobius"/>
    </source>
</evidence>
<dbReference type="GO" id="GO:0005783">
    <property type="term" value="C:endoplasmic reticulum"/>
    <property type="evidence" value="ECO:0007669"/>
    <property type="project" value="TreeGrafter"/>
</dbReference>
<dbReference type="GO" id="GO:0016020">
    <property type="term" value="C:membrane"/>
    <property type="evidence" value="ECO:0007669"/>
    <property type="project" value="InterPro"/>
</dbReference>
<keyword evidence="1" id="KW-0472">Membrane</keyword>
<dbReference type="Proteomes" id="UP001057455">
    <property type="component" value="Unassembled WGS sequence"/>
</dbReference>
<keyword evidence="2" id="KW-0808">Transferase</keyword>
<feature type="transmembrane region" description="Helical" evidence="1">
    <location>
        <begin position="483"/>
        <end position="501"/>
    </location>
</feature>
<comment type="caution">
    <text evidence="2">The sequence shown here is derived from an EMBL/GenBank/DDBJ whole genome shotgun (WGS) entry which is preliminary data.</text>
</comment>
<dbReference type="Pfam" id="PF05024">
    <property type="entry name" value="Gpi1"/>
    <property type="match status" value="1"/>
</dbReference>
<keyword evidence="1" id="KW-1133">Transmembrane helix</keyword>
<feature type="transmembrane region" description="Helical" evidence="1">
    <location>
        <begin position="194"/>
        <end position="216"/>
    </location>
</feature>
<gene>
    <name evidence="2" type="ORF">BaOVIS_009560</name>
</gene>
<dbReference type="AlphaFoldDB" id="A0A9W5TBS3"/>
<dbReference type="EMBL" id="BLIY01000006">
    <property type="protein sequence ID" value="GFE53552.1"/>
    <property type="molecule type" value="Genomic_DNA"/>
</dbReference>
<dbReference type="OrthoDB" id="70250at2759"/>
<organism evidence="2 3">
    <name type="scientific">Babesia ovis</name>
    <dbReference type="NCBI Taxonomy" id="5869"/>
    <lineage>
        <taxon>Eukaryota</taxon>
        <taxon>Sar</taxon>
        <taxon>Alveolata</taxon>
        <taxon>Apicomplexa</taxon>
        <taxon>Aconoidasida</taxon>
        <taxon>Piroplasmida</taxon>
        <taxon>Babesiidae</taxon>
        <taxon>Babesia</taxon>
    </lineage>
</organism>
<dbReference type="GO" id="GO:0016740">
    <property type="term" value="F:transferase activity"/>
    <property type="evidence" value="ECO:0007669"/>
    <property type="project" value="UniProtKB-KW"/>
</dbReference>
<name>A0A9W5TBS3_BABOV</name>
<feature type="transmembrane region" description="Helical" evidence="1">
    <location>
        <begin position="387"/>
        <end position="405"/>
    </location>
</feature>
<dbReference type="InterPro" id="IPR007720">
    <property type="entry name" value="PigQ/GPI1"/>
</dbReference>
<dbReference type="PANTHER" id="PTHR21329:SF3">
    <property type="entry name" value="PHOSPHATIDYLINOSITOL N-ACETYLGLUCOSAMINYLTRANSFERASE SUBUNIT Q"/>
    <property type="match status" value="1"/>
</dbReference>
<proteinExistence type="predicted"/>
<keyword evidence="1" id="KW-0812">Transmembrane</keyword>
<accession>A0A9W5TBS3</accession>
<feature type="transmembrane region" description="Helical" evidence="1">
    <location>
        <begin position="336"/>
        <end position="354"/>
    </location>
</feature>
<feature type="transmembrane region" description="Helical" evidence="1">
    <location>
        <begin position="442"/>
        <end position="471"/>
    </location>
</feature>
<sequence>MRDITVYLPVVEYHRACAGESKRLLVGWNIPCLKTTVVVTSYPSSQLSVVNSTLRELADMPCMRDLFSKHGPLSVLDISFQRGDDGVVLSSSDLKCSCVQLVKYNADDFNVVSYTELSSVLNNAFQQSASNCNDVSQQKNICSYLIVGCALVEYLDDRLCHALTTSSRQENSESSARPQVQRKQTLVFYRWKRFLYSIMVQIVLWLSLAAQFTLSLQSKITQDRLRRLLHNLTCVNLLHNRLTQMAGWSDAYRLMQSQTDILEYVRFKHSIRQSVWSIIVDVIVGILEFTFLRRTVVYAVNMVRLLSRDFYISTIKYISYNFAMRIGKYCKLNDEVAVFLSRLIISILIVWRAIVPTLRQYFYVLSRLFQYSALCGITYQMAVFLDIVSIETLHMAYAHCVLLYITKWTQRYQFSLLQLIKGKKWNELKQALDSNDYTREQLFLGTVIFTLLLLIYPTIWVFYCVTLVVYLPLFVTRALVKGLIEIMTKIPYYFIAYNVIFPRHYKENIYFVHPIHWDNALYGMEGKELAPVGNNPKHGDRFVEGARKLEVKCSPFSSNTILKPMIQALKSCKANLFFWRIV</sequence>